<dbReference type="Pfam" id="PF00560">
    <property type="entry name" value="LRR_1"/>
    <property type="match status" value="2"/>
</dbReference>
<evidence type="ECO:0000313" key="9">
    <source>
        <dbReference type="Proteomes" id="UP000834106"/>
    </source>
</evidence>
<gene>
    <name evidence="8" type="ORF">FPE_LOCUS21355</name>
</gene>
<keyword evidence="9" id="KW-1185">Reference proteome</keyword>
<evidence type="ECO:0000256" key="2">
    <source>
        <dbReference type="ARBA" id="ARBA00022614"/>
    </source>
</evidence>
<dbReference type="SUPFAM" id="SSF52058">
    <property type="entry name" value="L domain-like"/>
    <property type="match status" value="1"/>
</dbReference>
<keyword evidence="3 7" id="KW-0732">Signal</keyword>
<dbReference type="PANTHER" id="PTHR48006:SF66">
    <property type="entry name" value="PROTEIN KINASE DOMAIN-CONTAINING PROTEIN"/>
    <property type="match status" value="1"/>
</dbReference>
<keyword evidence="6" id="KW-0325">Glycoprotein</keyword>
<dbReference type="InterPro" id="IPR032675">
    <property type="entry name" value="LRR_dom_sf"/>
</dbReference>
<dbReference type="GO" id="GO:0016020">
    <property type="term" value="C:membrane"/>
    <property type="evidence" value="ECO:0007669"/>
    <property type="project" value="UniProtKB-SubCell"/>
</dbReference>
<keyword evidence="4" id="KW-0677">Repeat</keyword>
<organism evidence="8 9">
    <name type="scientific">Fraxinus pennsylvanica</name>
    <dbReference type="NCBI Taxonomy" id="56036"/>
    <lineage>
        <taxon>Eukaryota</taxon>
        <taxon>Viridiplantae</taxon>
        <taxon>Streptophyta</taxon>
        <taxon>Embryophyta</taxon>
        <taxon>Tracheophyta</taxon>
        <taxon>Spermatophyta</taxon>
        <taxon>Magnoliopsida</taxon>
        <taxon>eudicotyledons</taxon>
        <taxon>Gunneridae</taxon>
        <taxon>Pentapetalae</taxon>
        <taxon>asterids</taxon>
        <taxon>lamiids</taxon>
        <taxon>Lamiales</taxon>
        <taxon>Oleaceae</taxon>
        <taxon>Oleeae</taxon>
        <taxon>Fraxinus</taxon>
    </lineage>
</organism>
<protein>
    <submittedName>
        <fullName evidence="8">Uncharacterized protein</fullName>
    </submittedName>
</protein>
<evidence type="ECO:0000256" key="1">
    <source>
        <dbReference type="ARBA" id="ARBA00004479"/>
    </source>
</evidence>
<keyword evidence="2" id="KW-0433">Leucine-rich repeat</keyword>
<proteinExistence type="predicted"/>
<dbReference type="AlphaFoldDB" id="A0AAD1ZVE7"/>
<keyword evidence="5" id="KW-0472">Membrane</keyword>
<evidence type="ECO:0000256" key="5">
    <source>
        <dbReference type="ARBA" id="ARBA00023136"/>
    </source>
</evidence>
<dbReference type="Gene3D" id="3.80.10.10">
    <property type="entry name" value="Ribonuclease Inhibitor"/>
    <property type="match status" value="1"/>
</dbReference>
<dbReference type="InterPro" id="IPR051824">
    <property type="entry name" value="LRR_Rcpt-Like_S/T_Kinase"/>
</dbReference>
<evidence type="ECO:0000256" key="3">
    <source>
        <dbReference type="ARBA" id="ARBA00022729"/>
    </source>
</evidence>
<evidence type="ECO:0000256" key="6">
    <source>
        <dbReference type="ARBA" id="ARBA00023180"/>
    </source>
</evidence>
<evidence type="ECO:0000313" key="8">
    <source>
        <dbReference type="EMBL" id="CAI9773925.1"/>
    </source>
</evidence>
<reference evidence="8" key="1">
    <citation type="submission" date="2023-05" db="EMBL/GenBank/DDBJ databases">
        <authorList>
            <person name="Huff M."/>
        </authorList>
    </citation>
    <scope>NUCLEOTIDE SEQUENCE</scope>
</reference>
<dbReference type="InterPro" id="IPR001611">
    <property type="entry name" value="Leu-rich_rpt"/>
</dbReference>
<dbReference type="FunFam" id="3.80.10.10:FF:000041">
    <property type="entry name" value="LRR receptor-like serine/threonine-protein kinase ERECTA"/>
    <property type="match status" value="1"/>
</dbReference>
<dbReference type="EMBL" id="OU503048">
    <property type="protein sequence ID" value="CAI9773925.1"/>
    <property type="molecule type" value="Genomic_DNA"/>
</dbReference>
<feature type="chain" id="PRO_5042169300" evidence="7">
    <location>
        <begin position="32"/>
        <end position="174"/>
    </location>
</feature>
<accession>A0AAD1ZVE7</accession>
<dbReference type="PANTHER" id="PTHR48006">
    <property type="entry name" value="LEUCINE-RICH REPEAT-CONTAINING PROTEIN DDB_G0281931-RELATED"/>
    <property type="match status" value="1"/>
</dbReference>
<evidence type="ECO:0000256" key="4">
    <source>
        <dbReference type="ARBA" id="ARBA00022737"/>
    </source>
</evidence>
<name>A0AAD1ZVE7_9LAMI</name>
<dbReference type="Proteomes" id="UP000834106">
    <property type="component" value="Chromosome 13"/>
</dbReference>
<evidence type="ECO:0000256" key="7">
    <source>
        <dbReference type="SAM" id="SignalP"/>
    </source>
</evidence>
<sequence>MTPIASMSRAFFSFMFTLTLLLFFKATTVLAQSGSLPEEEKNALHEIADQLGKKDWDFNLNPCDGNSNWSTPKRYDMPCDLNRNFLSGTIPKEWESTNLEYMSLIVNRLSKPIPKYLGNITTLVYLNLESNSFNGTIPTELEKLVNLENLILSDNNLTGELPIELNNLKKLTEL</sequence>
<comment type="subcellular location">
    <subcellularLocation>
        <location evidence="1">Membrane</location>
        <topology evidence="1">Single-pass type I membrane protein</topology>
    </subcellularLocation>
</comment>
<feature type="signal peptide" evidence="7">
    <location>
        <begin position="1"/>
        <end position="31"/>
    </location>
</feature>